<name>A0A949WQE1_9CLOT</name>
<proteinExistence type="predicted"/>
<dbReference type="AlphaFoldDB" id="A0A949WQE1"/>
<evidence type="ECO:0000256" key="2">
    <source>
        <dbReference type="ARBA" id="ARBA00022452"/>
    </source>
</evidence>
<reference evidence="8" key="1">
    <citation type="submission" date="2020-12" db="EMBL/GenBank/DDBJ databases">
        <title>Clostridium thailandense sp. nov., a novel acetogenic bacterium isolated from peat land soil in Thailand.</title>
        <authorList>
            <person name="Chaikitkaew S."/>
            <person name="Birkeland N.K."/>
        </authorList>
    </citation>
    <scope>NUCLEOTIDE SEQUENCE</scope>
    <source>
        <strain evidence="8">PL3</strain>
    </source>
</reference>
<keyword evidence="9" id="KW-1185">Reference proteome</keyword>
<evidence type="ECO:0000313" key="9">
    <source>
        <dbReference type="Proteomes" id="UP000694308"/>
    </source>
</evidence>
<comment type="subcellular location">
    <subcellularLocation>
        <location evidence="1">Cell outer membrane</location>
    </subcellularLocation>
</comment>
<dbReference type="GO" id="GO:1990281">
    <property type="term" value="C:efflux pump complex"/>
    <property type="evidence" value="ECO:0007669"/>
    <property type="project" value="TreeGrafter"/>
</dbReference>
<keyword evidence="5" id="KW-0998">Cell outer membrane</keyword>
<accession>A0A949WQE1</accession>
<feature type="coiled-coil region" evidence="6">
    <location>
        <begin position="347"/>
        <end position="374"/>
    </location>
</feature>
<keyword evidence="4" id="KW-0472">Membrane</keyword>
<evidence type="ECO:0000256" key="4">
    <source>
        <dbReference type="ARBA" id="ARBA00023136"/>
    </source>
</evidence>
<gene>
    <name evidence="8" type="ORF">I6U48_06900</name>
</gene>
<evidence type="ECO:0000256" key="3">
    <source>
        <dbReference type="ARBA" id="ARBA00022692"/>
    </source>
</evidence>
<organism evidence="8 9">
    <name type="scientific">Clostridium thailandense</name>
    <dbReference type="NCBI Taxonomy" id="2794346"/>
    <lineage>
        <taxon>Bacteria</taxon>
        <taxon>Bacillati</taxon>
        <taxon>Bacillota</taxon>
        <taxon>Clostridia</taxon>
        <taxon>Eubacteriales</taxon>
        <taxon>Clostridiaceae</taxon>
        <taxon>Clostridium</taxon>
    </lineage>
</organism>
<dbReference type="PANTHER" id="PTHR30026:SF20">
    <property type="entry name" value="OUTER MEMBRANE PROTEIN TOLC"/>
    <property type="match status" value="1"/>
</dbReference>
<keyword evidence="7" id="KW-0732">Signal</keyword>
<dbReference type="Proteomes" id="UP000694308">
    <property type="component" value="Unassembled WGS sequence"/>
</dbReference>
<dbReference type="GO" id="GO:0009279">
    <property type="term" value="C:cell outer membrane"/>
    <property type="evidence" value="ECO:0007669"/>
    <property type="project" value="UniProtKB-SubCell"/>
</dbReference>
<evidence type="ECO:0000256" key="6">
    <source>
        <dbReference type="SAM" id="Coils"/>
    </source>
</evidence>
<feature type="coiled-coil region" evidence="6">
    <location>
        <begin position="147"/>
        <end position="198"/>
    </location>
</feature>
<dbReference type="PANTHER" id="PTHR30026">
    <property type="entry name" value="OUTER MEMBRANE PROTEIN TOLC"/>
    <property type="match status" value="1"/>
</dbReference>
<dbReference type="RefSeq" id="WP_218319682.1">
    <property type="nucleotide sequence ID" value="NZ_JAEEGC010000028.1"/>
</dbReference>
<comment type="caution">
    <text evidence="8">The sequence shown here is derived from an EMBL/GenBank/DDBJ whole genome shotgun (WGS) entry which is preliminary data.</text>
</comment>
<sequence length="399" mass="44224">MRKKLSLLVALAISLSISTTSLAAAASTTTSTGTSTSIQTDSATVSLTMGDAVNNIETSNTEIKLMNDKLVPLNKQYDLDHNVATSLKTDTPGLDNKLQVETQQTITPLKDEQNVKNQKYAIDVRLNNLKFDMQRQYLNVLTCRDQIDNINKTLVNIDEQIKKTQDQINVGQATADSLNSLNVQKSQLTTQIDSINSEIEESLLTIKQYLNIDLNKDLNLYPAQKQYIKFDDTNIADKINKAVENDYGVIEAKTSLDIVQRQKDLYVKYDNNSSGGVSSAESSLITAQGSVTSTYSNALANLWSKYYTLKSDENAVETELLTEKSVQDAYDKAKSNYDNGMIDKVTLDSAELALEKQKNLAQRATNEYMIIQEQFKYMLDGHASAQPSTQAIGISGVDY</sequence>
<evidence type="ECO:0000256" key="1">
    <source>
        <dbReference type="ARBA" id="ARBA00004442"/>
    </source>
</evidence>
<dbReference type="InterPro" id="IPR051906">
    <property type="entry name" value="TolC-like"/>
</dbReference>
<keyword evidence="3" id="KW-0812">Transmembrane</keyword>
<feature type="chain" id="PRO_5038985312" evidence="7">
    <location>
        <begin position="24"/>
        <end position="399"/>
    </location>
</feature>
<keyword evidence="2" id="KW-1134">Transmembrane beta strand</keyword>
<dbReference type="EMBL" id="JAEEGC010000028">
    <property type="protein sequence ID" value="MBV7272646.1"/>
    <property type="molecule type" value="Genomic_DNA"/>
</dbReference>
<feature type="signal peptide" evidence="7">
    <location>
        <begin position="1"/>
        <end position="23"/>
    </location>
</feature>
<protein>
    <submittedName>
        <fullName evidence="8">TolC family protein</fullName>
    </submittedName>
</protein>
<dbReference type="GO" id="GO:0015288">
    <property type="term" value="F:porin activity"/>
    <property type="evidence" value="ECO:0007669"/>
    <property type="project" value="TreeGrafter"/>
</dbReference>
<evidence type="ECO:0000313" key="8">
    <source>
        <dbReference type="EMBL" id="MBV7272646.1"/>
    </source>
</evidence>
<evidence type="ECO:0000256" key="7">
    <source>
        <dbReference type="SAM" id="SignalP"/>
    </source>
</evidence>
<dbReference type="GO" id="GO:0015562">
    <property type="term" value="F:efflux transmembrane transporter activity"/>
    <property type="evidence" value="ECO:0007669"/>
    <property type="project" value="InterPro"/>
</dbReference>
<evidence type="ECO:0000256" key="5">
    <source>
        <dbReference type="ARBA" id="ARBA00023237"/>
    </source>
</evidence>
<keyword evidence="6" id="KW-0175">Coiled coil</keyword>